<keyword evidence="2" id="KW-0540">Nuclease</keyword>
<dbReference type="InterPro" id="IPR003615">
    <property type="entry name" value="HNH_nuc"/>
</dbReference>
<gene>
    <name evidence="2" type="ordered locus">Rpdx1_0866</name>
</gene>
<dbReference type="EMBL" id="CP002418">
    <property type="protein sequence ID" value="ADU42498.1"/>
    <property type="molecule type" value="Genomic_DNA"/>
</dbReference>
<reference evidence="2" key="1">
    <citation type="submission" date="2010-12" db="EMBL/GenBank/DDBJ databases">
        <title>Complete sequence of Rhodopseudomonas palustris DX-1.</title>
        <authorList>
            <consortium name="US DOE Joint Genome Institute"/>
            <person name="Lucas S."/>
            <person name="Copeland A."/>
            <person name="Lapidus A."/>
            <person name="Cheng J.-F."/>
            <person name="Goodwin L."/>
            <person name="Pitluck S."/>
            <person name="Misra M."/>
            <person name="Chertkov O."/>
            <person name="Detter J.C."/>
            <person name="Han C."/>
            <person name="Tapia R."/>
            <person name="Land M."/>
            <person name="Hauser L."/>
            <person name="Kyrpides N."/>
            <person name="Ivanova N."/>
            <person name="Ovchinnikova G."/>
            <person name="Logan B."/>
            <person name="Oda Y."/>
            <person name="Harwood C."/>
            <person name="Woyke T."/>
        </authorList>
    </citation>
    <scope>NUCLEOTIDE SEQUENCE [LARGE SCALE GENOMIC DNA]</scope>
    <source>
        <strain evidence="2">DX-1</strain>
    </source>
</reference>
<keyword evidence="2" id="KW-0378">Hydrolase</keyword>
<keyword evidence="2" id="KW-0255">Endonuclease</keyword>
<name>E6VP52_RHOPX</name>
<proteinExistence type="predicted"/>
<dbReference type="AlphaFoldDB" id="E6VP52"/>
<dbReference type="BioCyc" id="RPAL652103:RPDX1_RS04315-MONOMER"/>
<evidence type="ECO:0000259" key="1">
    <source>
        <dbReference type="Pfam" id="PF13391"/>
    </source>
</evidence>
<accession>E6VP52</accession>
<feature type="domain" description="HNH nuclease" evidence="1">
    <location>
        <begin position="152"/>
        <end position="205"/>
    </location>
</feature>
<dbReference type="STRING" id="652103.Rpdx1_0866"/>
<organism evidence="2 3">
    <name type="scientific">Rhodopseudomonas palustris (strain DX-1)</name>
    <dbReference type="NCBI Taxonomy" id="652103"/>
    <lineage>
        <taxon>Bacteria</taxon>
        <taxon>Pseudomonadati</taxon>
        <taxon>Pseudomonadota</taxon>
        <taxon>Alphaproteobacteria</taxon>
        <taxon>Hyphomicrobiales</taxon>
        <taxon>Nitrobacteraceae</taxon>
        <taxon>Rhodopseudomonas</taxon>
    </lineage>
</organism>
<dbReference type="HOGENOM" id="CLU_094932_0_0_5"/>
<evidence type="ECO:0000313" key="2">
    <source>
        <dbReference type="EMBL" id="ADU42498.1"/>
    </source>
</evidence>
<dbReference type="Proteomes" id="UP000001402">
    <property type="component" value="Chromosome"/>
</dbReference>
<dbReference type="KEGG" id="rpx:Rpdx1_0866"/>
<protein>
    <submittedName>
        <fullName evidence="2">Putative restriction endonuclease</fullName>
    </submittedName>
</protein>
<dbReference type="Pfam" id="PF13391">
    <property type="entry name" value="HNH_2"/>
    <property type="match status" value="1"/>
</dbReference>
<evidence type="ECO:0000313" key="3">
    <source>
        <dbReference type="Proteomes" id="UP000001402"/>
    </source>
</evidence>
<dbReference type="GO" id="GO:0004519">
    <property type="term" value="F:endonuclease activity"/>
    <property type="evidence" value="ECO:0007669"/>
    <property type="project" value="UniProtKB-KW"/>
</dbReference>
<dbReference type="OrthoDB" id="9811869at2"/>
<dbReference type="eggNOG" id="COG3440">
    <property type="taxonomic scope" value="Bacteria"/>
</dbReference>
<sequence length="261" mass="28822">MIESPQSFVVSTECSKAAEQHGFRRRLGETDGWAAFQSTTAQGTIWLAADAPAGPWFLALDHLGVIQELSFPVADVSGPGGARFAFDTLGALYAVLHRVYELGTSLPDAPLREFERRIADMPRTTEAERLVVQRIGQDIFRARLMDYWHGRCPLTGISDTALLRASHIIPWGECESDAERLNVHNGLLLSALWDAAFDRALVTFDDDGTPAFSPALSAQARSELRWSSPIALTDEHRQRLACHRERARKASAERELPSGAL</sequence>